<evidence type="ECO:0000313" key="1">
    <source>
        <dbReference type="EMBL" id="GIO67403.1"/>
    </source>
</evidence>
<organism evidence="1 2">
    <name type="scientific">Paenibacillus cookii</name>
    <dbReference type="NCBI Taxonomy" id="157839"/>
    <lineage>
        <taxon>Bacteria</taxon>
        <taxon>Bacillati</taxon>
        <taxon>Bacillota</taxon>
        <taxon>Bacilli</taxon>
        <taxon>Bacillales</taxon>
        <taxon>Paenibacillaceae</taxon>
        <taxon>Paenibacillus</taxon>
    </lineage>
</organism>
<dbReference type="Proteomes" id="UP000680638">
    <property type="component" value="Unassembled WGS sequence"/>
</dbReference>
<protein>
    <recommendedName>
        <fullName evidence="3">DUF2642 domain-containing protein</fullName>
    </recommendedName>
</protein>
<dbReference type="RefSeq" id="WP_036709754.1">
    <property type="nucleotide sequence ID" value="NZ_BORW01000009.1"/>
</dbReference>
<reference evidence="1 2" key="1">
    <citation type="submission" date="2021-03" db="EMBL/GenBank/DDBJ databases">
        <title>Antimicrobial resistance genes in bacteria isolated from Japanese honey, and their potential for conferring macrolide and lincosamide resistance in the American foulbrood pathogen Paenibacillus larvae.</title>
        <authorList>
            <person name="Okamoto M."/>
            <person name="Kumagai M."/>
            <person name="Kanamori H."/>
            <person name="Takamatsu D."/>
        </authorList>
    </citation>
    <scope>NUCLEOTIDE SEQUENCE [LARGE SCALE GENOMIC DNA]</scope>
    <source>
        <strain evidence="1 2">J21TS3</strain>
    </source>
</reference>
<evidence type="ECO:0008006" key="3">
    <source>
        <dbReference type="Google" id="ProtNLM"/>
    </source>
</evidence>
<dbReference type="EMBL" id="BORW01000009">
    <property type="protein sequence ID" value="GIO67403.1"/>
    <property type="molecule type" value="Genomic_DNA"/>
</dbReference>
<comment type="caution">
    <text evidence="1">The sequence shown here is derived from an EMBL/GenBank/DDBJ whole genome shotgun (WGS) entry which is preliminary data.</text>
</comment>
<sequence length="66" mass="7155">MNFIEALNAFIGRRTEIVQPGQFLQGQLSAAAGGLITVQLSSSNYIPSSQQVTAFINNVTYVRILP</sequence>
<name>A0ABQ4LW74_9BACL</name>
<keyword evidence="2" id="KW-1185">Reference proteome</keyword>
<gene>
    <name evidence="1" type="ORF">J21TS3_22240</name>
</gene>
<proteinExistence type="predicted"/>
<evidence type="ECO:0000313" key="2">
    <source>
        <dbReference type="Proteomes" id="UP000680638"/>
    </source>
</evidence>
<accession>A0ABQ4LW74</accession>